<sequence>MKLARFARTSTIAVIGIAALGIAAGTAHADPTPPLVSGQDQGVGYSTTTTADGTGVTTILDTGTFRLDGTSNTVEVIDAAGASIATIPLAYRVGDQEFSIAPLIGLDDRRLTLTPETDPALATQVARSTLPVTDVNSQTRFLDELNKASFGAGVSAAIGAGIGLVIGCVVGVFVGCIPGVLVGAAAGGVIGLINTGGYPLQSAAFDYFTGQP</sequence>
<feature type="signal peptide" evidence="1">
    <location>
        <begin position="1"/>
        <end position="29"/>
    </location>
</feature>
<gene>
    <name evidence="3" type="ORF">SAMN05421642_12224</name>
</gene>
<evidence type="ECO:0000313" key="3">
    <source>
        <dbReference type="EMBL" id="SNT45840.1"/>
    </source>
</evidence>
<name>A0A239MTM6_9NOCA</name>
<feature type="domain" description="DUF8020" evidence="2">
    <location>
        <begin position="43"/>
        <end position="116"/>
    </location>
</feature>
<keyword evidence="4" id="KW-1185">Reference proteome</keyword>
<accession>A0A239MTM6</accession>
<organism evidence="3 4">
    <name type="scientific">Rhodococcoides kyotonense</name>
    <dbReference type="NCBI Taxonomy" id="398843"/>
    <lineage>
        <taxon>Bacteria</taxon>
        <taxon>Bacillati</taxon>
        <taxon>Actinomycetota</taxon>
        <taxon>Actinomycetes</taxon>
        <taxon>Mycobacteriales</taxon>
        <taxon>Nocardiaceae</taxon>
        <taxon>Rhodococcoides</taxon>
    </lineage>
</organism>
<evidence type="ECO:0000256" key="1">
    <source>
        <dbReference type="SAM" id="SignalP"/>
    </source>
</evidence>
<evidence type="ECO:0000259" key="2">
    <source>
        <dbReference type="Pfam" id="PF26059"/>
    </source>
</evidence>
<feature type="chain" id="PRO_5012647441" description="DUF8020 domain-containing protein" evidence="1">
    <location>
        <begin position="30"/>
        <end position="212"/>
    </location>
</feature>
<reference evidence="4" key="1">
    <citation type="submission" date="2017-06" db="EMBL/GenBank/DDBJ databases">
        <authorList>
            <person name="Varghese N."/>
            <person name="Submissions S."/>
        </authorList>
    </citation>
    <scope>NUCLEOTIDE SEQUENCE [LARGE SCALE GENOMIC DNA]</scope>
    <source>
        <strain evidence="4">JCM 23211</strain>
    </source>
</reference>
<dbReference type="EMBL" id="FZOW01000022">
    <property type="protein sequence ID" value="SNT45840.1"/>
    <property type="molecule type" value="Genomic_DNA"/>
</dbReference>
<protein>
    <recommendedName>
        <fullName evidence="2">DUF8020 domain-containing protein</fullName>
    </recommendedName>
</protein>
<dbReference type="InterPro" id="IPR058333">
    <property type="entry name" value="DUF8020"/>
</dbReference>
<evidence type="ECO:0000313" key="4">
    <source>
        <dbReference type="Proteomes" id="UP000198327"/>
    </source>
</evidence>
<keyword evidence="1" id="KW-0732">Signal</keyword>
<dbReference type="Proteomes" id="UP000198327">
    <property type="component" value="Unassembled WGS sequence"/>
</dbReference>
<proteinExistence type="predicted"/>
<dbReference type="Pfam" id="PF26059">
    <property type="entry name" value="DUF8020"/>
    <property type="match status" value="1"/>
</dbReference>
<dbReference type="RefSeq" id="WP_089251686.1">
    <property type="nucleotide sequence ID" value="NZ_FZOW01000022.1"/>
</dbReference>
<dbReference type="OrthoDB" id="4550407at2"/>
<dbReference type="AlphaFoldDB" id="A0A239MTM6"/>